<feature type="compositionally biased region" description="Basic and acidic residues" evidence="1">
    <location>
        <begin position="1"/>
        <end position="10"/>
    </location>
</feature>
<dbReference type="Proteomes" id="UP001218218">
    <property type="component" value="Unassembled WGS sequence"/>
</dbReference>
<keyword evidence="3" id="KW-1185">Reference proteome</keyword>
<protein>
    <submittedName>
        <fullName evidence="2">Uncharacterized protein</fullName>
    </submittedName>
</protein>
<gene>
    <name evidence="2" type="ORF">DFH08DRAFT_949358</name>
</gene>
<evidence type="ECO:0000256" key="1">
    <source>
        <dbReference type="SAM" id="MobiDB-lite"/>
    </source>
</evidence>
<comment type="caution">
    <text evidence="2">The sequence shown here is derived from an EMBL/GenBank/DDBJ whole genome shotgun (WGS) entry which is preliminary data.</text>
</comment>
<sequence length="119" mass="13598">MVDPFEKEKGEEGDDEDNEDENDPSQGELLQRKLCLAVTYLNKLTDKEKSCLTERREKDFEECMIAYERALKGETDCTANELDGDEEEIFISMVQSGSLTKHPGIDFTKWAPVRSKAML</sequence>
<proteinExistence type="predicted"/>
<organism evidence="2 3">
    <name type="scientific">Mycena albidolilacea</name>
    <dbReference type="NCBI Taxonomy" id="1033008"/>
    <lineage>
        <taxon>Eukaryota</taxon>
        <taxon>Fungi</taxon>
        <taxon>Dikarya</taxon>
        <taxon>Basidiomycota</taxon>
        <taxon>Agaricomycotina</taxon>
        <taxon>Agaricomycetes</taxon>
        <taxon>Agaricomycetidae</taxon>
        <taxon>Agaricales</taxon>
        <taxon>Marasmiineae</taxon>
        <taxon>Mycenaceae</taxon>
        <taxon>Mycena</taxon>
    </lineage>
</organism>
<accession>A0AAD7AN38</accession>
<dbReference type="EMBL" id="JARIHO010000003">
    <property type="protein sequence ID" value="KAJ7363722.1"/>
    <property type="molecule type" value="Genomic_DNA"/>
</dbReference>
<dbReference type="AlphaFoldDB" id="A0AAD7AN38"/>
<name>A0AAD7AN38_9AGAR</name>
<feature type="region of interest" description="Disordered" evidence="1">
    <location>
        <begin position="1"/>
        <end position="29"/>
    </location>
</feature>
<reference evidence="2" key="1">
    <citation type="submission" date="2023-03" db="EMBL/GenBank/DDBJ databases">
        <title>Massive genome expansion in bonnet fungi (Mycena s.s.) driven by repeated elements and novel gene families across ecological guilds.</title>
        <authorList>
            <consortium name="Lawrence Berkeley National Laboratory"/>
            <person name="Harder C.B."/>
            <person name="Miyauchi S."/>
            <person name="Viragh M."/>
            <person name="Kuo A."/>
            <person name="Thoen E."/>
            <person name="Andreopoulos B."/>
            <person name="Lu D."/>
            <person name="Skrede I."/>
            <person name="Drula E."/>
            <person name="Henrissat B."/>
            <person name="Morin E."/>
            <person name="Kohler A."/>
            <person name="Barry K."/>
            <person name="LaButti K."/>
            <person name="Morin E."/>
            <person name="Salamov A."/>
            <person name="Lipzen A."/>
            <person name="Mereny Z."/>
            <person name="Hegedus B."/>
            <person name="Baldrian P."/>
            <person name="Stursova M."/>
            <person name="Weitz H."/>
            <person name="Taylor A."/>
            <person name="Grigoriev I.V."/>
            <person name="Nagy L.G."/>
            <person name="Martin F."/>
            <person name="Kauserud H."/>
        </authorList>
    </citation>
    <scope>NUCLEOTIDE SEQUENCE</scope>
    <source>
        <strain evidence="2">CBHHK002</strain>
    </source>
</reference>
<evidence type="ECO:0000313" key="2">
    <source>
        <dbReference type="EMBL" id="KAJ7363722.1"/>
    </source>
</evidence>
<feature type="compositionally biased region" description="Acidic residues" evidence="1">
    <location>
        <begin position="11"/>
        <end position="23"/>
    </location>
</feature>
<evidence type="ECO:0000313" key="3">
    <source>
        <dbReference type="Proteomes" id="UP001218218"/>
    </source>
</evidence>